<feature type="transmembrane region" description="Helical" evidence="7">
    <location>
        <begin position="322"/>
        <end position="343"/>
    </location>
</feature>
<dbReference type="PANTHER" id="PTHR23514">
    <property type="entry name" value="BYPASS OF STOP CODON PROTEIN 6"/>
    <property type="match status" value="1"/>
</dbReference>
<dbReference type="InterPro" id="IPR020846">
    <property type="entry name" value="MFS_dom"/>
</dbReference>
<dbReference type="InterPro" id="IPR011701">
    <property type="entry name" value="MFS"/>
</dbReference>
<evidence type="ECO:0000259" key="8">
    <source>
        <dbReference type="PROSITE" id="PS50850"/>
    </source>
</evidence>
<feature type="transmembrane region" description="Helical" evidence="7">
    <location>
        <begin position="160"/>
        <end position="184"/>
    </location>
</feature>
<keyword evidence="4 7" id="KW-0812">Transmembrane</keyword>
<feature type="transmembrane region" description="Helical" evidence="7">
    <location>
        <begin position="73"/>
        <end position="94"/>
    </location>
</feature>
<dbReference type="GO" id="GO:0012505">
    <property type="term" value="C:endomembrane system"/>
    <property type="evidence" value="ECO:0007669"/>
    <property type="project" value="UniProtKB-SubCell"/>
</dbReference>
<sequence length="472" mass="52720">MASIKKNAKVVYPGLEASSLITERTLSYGSIDELSPLELERLLATTQEITYKSQTIHIHSKNWRHSTYLKCQVLACFLNMFLMGMDGQTIGSLIPTLSEYYQQHDFNISFVFILQFLGYTSSALFMDKIHRRIGRRGVLSLGSFLVCLTSGINATKPPFIVFVGAYLCSGVGGGLMDGCMNVFISSLVDHNELMGILHGSFGIGGIVVPIMISYLLKWFDGDFKVHYLTMCGLNLFSCVFSLMSFKNETSVKYEYEVSLEANDECHEETSLSVILKNKTVLIFSLFLFLYTGSETSISSWLVSYLIKVKHLNQLSSSYAISWFWIGITVGRVTLGFMTSRLFLNEYRANVFYTAMALMVYSSYTTFTLMITSYQISAFSELTDTLMFVEGLFMGPLFPTSTVALMKLLPVNLRVGSMGVVATLSGSGSALFPFFIGTITHLTKLDYLPIYICFLTAGYLVIWLSIPKSCSFS</sequence>
<dbReference type="OrthoDB" id="413079at2759"/>
<comment type="similarity">
    <text evidence="2">Belongs to the major facilitator superfamily.</text>
</comment>
<feature type="transmembrane region" description="Helical" evidence="7">
    <location>
        <begin position="385"/>
        <end position="405"/>
    </location>
</feature>
<dbReference type="GeneID" id="30201996"/>
<reference evidence="9 10" key="1">
    <citation type="journal article" date="2016" name="Proc. Natl. Acad. Sci. U.S.A.">
        <title>Comparative genomics of biotechnologically important yeasts.</title>
        <authorList>
            <person name="Riley R."/>
            <person name="Haridas S."/>
            <person name="Wolfe K.H."/>
            <person name="Lopes M.R."/>
            <person name="Hittinger C.T."/>
            <person name="Goeker M."/>
            <person name="Salamov A.A."/>
            <person name="Wisecaver J.H."/>
            <person name="Long T.M."/>
            <person name="Calvey C.H."/>
            <person name="Aerts A.L."/>
            <person name="Barry K.W."/>
            <person name="Choi C."/>
            <person name="Clum A."/>
            <person name="Coughlan A.Y."/>
            <person name="Deshpande S."/>
            <person name="Douglass A.P."/>
            <person name="Hanson S.J."/>
            <person name="Klenk H.-P."/>
            <person name="LaButti K.M."/>
            <person name="Lapidus A."/>
            <person name="Lindquist E.A."/>
            <person name="Lipzen A.M."/>
            <person name="Meier-Kolthoff J.P."/>
            <person name="Ohm R.A."/>
            <person name="Otillar R.P."/>
            <person name="Pangilinan J.L."/>
            <person name="Peng Y."/>
            <person name="Rokas A."/>
            <person name="Rosa C.A."/>
            <person name="Scheuner C."/>
            <person name="Sibirny A.A."/>
            <person name="Slot J.C."/>
            <person name="Stielow J.B."/>
            <person name="Sun H."/>
            <person name="Kurtzman C.P."/>
            <person name="Blackwell M."/>
            <person name="Grigoriev I.V."/>
            <person name="Jeffries T.W."/>
        </authorList>
    </citation>
    <scope>NUCLEOTIDE SEQUENCE [LARGE SCALE GENOMIC DNA]</scope>
    <source>
        <strain evidence="10">ATCC 58044 / CBS 1984 / NCYC 433 / NRRL Y-366-8</strain>
    </source>
</reference>
<feature type="transmembrane region" description="Helical" evidence="7">
    <location>
        <begin position="417"/>
        <end position="435"/>
    </location>
</feature>
<dbReference type="Proteomes" id="UP000094112">
    <property type="component" value="Unassembled WGS sequence"/>
</dbReference>
<feature type="transmembrane region" description="Helical" evidence="7">
    <location>
        <begin position="137"/>
        <end position="154"/>
    </location>
</feature>
<evidence type="ECO:0000256" key="7">
    <source>
        <dbReference type="SAM" id="Phobius"/>
    </source>
</evidence>
<comment type="subcellular location">
    <subcellularLocation>
        <location evidence="1">Endomembrane system</location>
        <topology evidence="1">Multi-pass membrane protein</topology>
    </subcellularLocation>
</comment>
<dbReference type="Pfam" id="PF07690">
    <property type="entry name" value="MFS_1"/>
    <property type="match status" value="1"/>
</dbReference>
<keyword evidence="10" id="KW-1185">Reference proteome</keyword>
<evidence type="ECO:0000313" key="9">
    <source>
        <dbReference type="EMBL" id="ODQ59944.1"/>
    </source>
</evidence>
<evidence type="ECO:0000256" key="3">
    <source>
        <dbReference type="ARBA" id="ARBA00022448"/>
    </source>
</evidence>
<dbReference type="AlphaFoldDB" id="A0A1E3P419"/>
<dbReference type="Gene3D" id="1.20.1250.20">
    <property type="entry name" value="MFS general substrate transporter like domains"/>
    <property type="match status" value="2"/>
</dbReference>
<dbReference type="GO" id="GO:0016020">
    <property type="term" value="C:membrane"/>
    <property type="evidence" value="ECO:0007669"/>
    <property type="project" value="TreeGrafter"/>
</dbReference>
<keyword evidence="3" id="KW-0813">Transport</keyword>
<feature type="transmembrane region" description="Helical" evidence="7">
    <location>
        <begin position="350"/>
        <end position="373"/>
    </location>
</feature>
<organism evidence="9 10">
    <name type="scientific">Wickerhamomyces anomalus (strain ATCC 58044 / CBS 1984 / NCYC 433 / NRRL Y-366-8)</name>
    <name type="common">Yeast</name>
    <name type="synonym">Hansenula anomala</name>
    <dbReference type="NCBI Taxonomy" id="683960"/>
    <lineage>
        <taxon>Eukaryota</taxon>
        <taxon>Fungi</taxon>
        <taxon>Dikarya</taxon>
        <taxon>Ascomycota</taxon>
        <taxon>Saccharomycotina</taxon>
        <taxon>Saccharomycetes</taxon>
        <taxon>Phaffomycetales</taxon>
        <taxon>Wickerhamomycetaceae</taxon>
        <taxon>Wickerhamomyces</taxon>
    </lineage>
</organism>
<keyword evidence="5 7" id="KW-1133">Transmembrane helix</keyword>
<dbReference type="RefSeq" id="XP_019039151.1">
    <property type="nucleotide sequence ID" value="XM_019184750.1"/>
</dbReference>
<name>A0A1E3P419_WICAA</name>
<evidence type="ECO:0000256" key="4">
    <source>
        <dbReference type="ARBA" id="ARBA00022692"/>
    </source>
</evidence>
<feature type="transmembrane region" description="Helical" evidence="7">
    <location>
        <begin position="225"/>
        <end position="245"/>
    </location>
</feature>
<dbReference type="EMBL" id="KV454210">
    <property type="protein sequence ID" value="ODQ59944.1"/>
    <property type="molecule type" value="Genomic_DNA"/>
</dbReference>
<dbReference type="PROSITE" id="PS50850">
    <property type="entry name" value="MFS"/>
    <property type="match status" value="1"/>
</dbReference>
<evidence type="ECO:0000256" key="1">
    <source>
        <dbReference type="ARBA" id="ARBA00004127"/>
    </source>
</evidence>
<proteinExistence type="inferred from homology"/>
<dbReference type="PANTHER" id="PTHR23514:SF3">
    <property type="entry name" value="BYPASS OF STOP CODON PROTEIN 6"/>
    <property type="match status" value="1"/>
</dbReference>
<dbReference type="InterPro" id="IPR051788">
    <property type="entry name" value="MFS_Transporter"/>
</dbReference>
<feature type="transmembrane region" description="Helical" evidence="7">
    <location>
        <begin position="280"/>
        <end position="302"/>
    </location>
</feature>
<feature type="transmembrane region" description="Helical" evidence="7">
    <location>
        <begin position="106"/>
        <end position="125"/>
    </location>
</feature>
<dbReference type="GO" id="GO:0022857">
    <property type="term" value="F:transmembrane transporter activity"/>
    <property type="evidence" value="ECO:0007669"/>
    <property type="project" value="InterPro"/>
</dbReference>
<gene>
    <name evidence="9" type="ORF">WICANDRAFT_78570</name>
</gene>
<feature type="transmembrane region" description="Helical" evidence="7">
    <location>
        <begin position="196"/>
        <end position="219"/>
    </location>
</feature>
<evidence type="ECO:0000256" key="6">
    <source>
        <dbReference type="ARBA" id="ARBA00023136"/>
    </source>
</evidence>
<keyword evidence="6 7" id="KW-0472">Membrane</keyword>
<evidence type="ECO:0000256" key="2">
    <source>
        <dbReference type="ARBA" id="ARBA00008335"/>
    </source>
</evidence>
<feature type="domain" description="Major facilitator superfamily (MFS) profile" evidence="8">
    <location>
        <begin position="72"/>
        <end position="469"/>
    </location>
</feature>
<dbReference type="InterPro" id="IPR036259">
    <property type="entry name" value="MFS_trans_sf"/>
</dbReference>
<feature type="transmembrane region" description="Helical" evidence="7">
    <location>
        <begin position="447"/>
        <end position="465"/>
    </location>
</feature>
<evidence type="ECO:0000313" key="10">
    <source>
        <dbReference type="Proteomes" id="UP000094112"/>
    </source>
</evidence>
<accession>A0A1E3P419</accession>
<evidence type="ECO:0000256" key="5">
    <source>
        <dbReference type="ARBA" id="ARBA00022989"/>
    </source>
</evidence>
<protein>
    <recommendedName>
        <fullName evidence="8">Major facilitator superfamily (MFS) profile domain-containing protein</fullName>
    </recommendedName>
</protein>
<dbReference type="SUPFAM" id="SSF103473">
    <property type="entry name" value="MFS general substrate transporter"/>
    <property type="match status" value="1"/>
</dbReference>
<dbReference type="STRING" id="683960.A0A1E3P419"/>